<evidence type="ECO:0000259" key="2">
    <source>
        <dbReference type="Pfam" id="PF16285"/>
    </source>
</evidence>
<gene>
    <name evidence="4" type="ORF">AS180_15855</name>
</gene>
<sequence>MKPSHLFFNSAIGSQKPETIVNRQNPCPFCDVDSLTGIIEKEDSIIWLENKYPVLQNAYQTVIIETDQCQSELSEYPKEHLYKLFSFVTTRWLQMIESKKYESVLFFKNHGPMSGGSLRHPHMQIIGLKTFDTSSNITEAHFEGISIQQNKDVEFNLSTKPRMGFFEFNIVTSNIEEHNKEVADYIQAATHYLLNHFHRSCTSYNLFFYQLDDGRSACKVIPRFATSPLFVGYGIPQVSNKIEEIAKQVHSLYFSK</sequence>
<evidence type="ECO:0000313" key="5">
    <source>
        <dbReference type="Proteomes" id="UP000053681"/>
    </source>
</evidence>
<dbReference type="Proteomes" id="UP000053681">
    <property type="component" value="Unassembled WGS sequence"/>
</dbReference>
<dbReference type="InterPro" id="IPR012361">
    <property type="entry name" value="GalT_short"/>
</dbReference>
<proteinExistence type="predicted"/>
<reference evidence="4 5" key="1">
    <citation type="submission" date="2015-11" db="EMBL/GenBank/DDBJ databases">
        <title>Bacillus caseinolyticus sp nov.</title>
        <authorList>
            <person name="Dastager S.G."/>
            <person name="Mawlankar R."/>
        </authorList>
    </citation>
    <scope>NUCLEOTIDE SEQUENCE [LARGE SCALE GENOMIC DNA]</scope>
    <source>
        <strain evidence="4 5">SGD-V-76</strain>
    </source>
</reference>
<dbReference type="Pfam" id="PF20956">
    <property type="entry name" value="DUF4931_C"/>
    <property type="match status" value="1"/>
</dbReference>
<keyword evidence="5" id="KW-1185">Reference proteome</keyword>
<dbReference type="GO" id="GO:0005737">
    <property type="term" value="C:cytoplasm"/>
    <property type="evidence" value="ECO:0007669"/>
    <property type="project" value="TreeGrafter"/>
</dbReference>
<dbReference type="GO" id="GO:0008270">
    <property type="term" value="F:zinc ion binding"/>
    <property type="evidence" value="ECO:0007669"/>
    <property type="project" value="InterPro"/>
</dbReference>
<dbReference type="GO" id="GO:0033499">
    <property type="term" value="P:galactose catabolic process via UDP-galactose, Leloir pathway"/>
    <property type="evidence" value="ECO:0007669"/>
    <property type="project" value="TreeGrafter"/>
</dbReference>
<dbReference type="RefSeq" id="WP_025908404.1">
    <property type="nucleotide sequence ID" value="NZ_KQ758674.1"/>
</dbReference>
<dbReference type="AlphaFoldDB" id="A0A0V8JJ24"/>
<organism evidence="4 5">
    <name type="scientific">Priestia veravalensis</name>
    <dbReference type="NCBI Taxonomy" id="1414648"/>
    <lineage>
        <taxon>Bacteria</taxon>
        <taxon>Bacillati</taxon>
        <taxon>Bacillota</taxon>
        <taxon>Bacilli</taxon>
        <taxon>Bacillales</taxon>
        <taxon>Bacillaceae</taxon>
        <taxon>Priestia</taxon>
    </lineage>
</organism>
<dbReference type="PANTHER" id="PTHR11943:SF1">
    <property type="entry name" value="GALACTOSE-1-PHOSPHATE URIDYLYLTRANSFERASE"/>
    <property type="match status" value="1"/>
</dbReference>
<accession>A0A0V8JJ24</accession>
<dbReference type="InterPro" id="IPR046322">
    <property type="entry name" value="DUF4931"/>
</dbReference>
<name>A0A0V8JJ24_9BACI</name>
<dbReference type="InterPro" id="IPR049285">
    <property type="entry name" value="DUF4931_C"/>
</dbReference>
<dbReference type="Pfam" id="PF16285">
    <property type="entry name" value="DUF4931_N"/>
    <property type="match status" value="1"/>
</dbReference>
<dbReference type="Gene3D" id="3.30.428.10">
    <property type="entry name" value="HIT-like"/>
    <property type="match status" value="1"/>
</dbReference>
<dbReference type="EMBL" id="LNQP01000059">
    <property type="protein sequence ID" value="KSU86952.1"/>
    <property type="molecule type" value="Genomic_DNA"/>
</dbReference>
<feature type="domain" description="DUF4931" evidence="2">
    <location>
        <begin position="8"/>
        <end position="130"/>
    </location>
</feature>
<dbReference type="InterPro" id="IPR036265">
    <property type="entry name" value="HIT-like_sf"/>
</dbReference>
<dbReference type="SUPFAM" id="SSF54197">
    <property type="entry name" value="HIT-like"/>
    <property type="match status" value="1"/>
</dbReference>
<keyword evidence="4" id="KW-0548">Nucleotidyltransferase</keyword>
<dbReference type="PIRSF" id="PIRSF031505">
    <property type="entry name" value="GalT_short"/>
    <property type="match status" value="1"/>
</dbReference>
<dbReference type="PANTHER" id="PTHR11943">
    <property type="entry name" value="GALACTOSE-1-PHOSPHATE URIDYLYLTRANSFERASE"/>
    <property type="match status" value="1"/>
</dbReference>
<evidence type="ECO:0000256" key="1">
    <source>
        <dbReference type="ARBA" id="ARBA00016340"/>
    </source>
</evidence>
<feature type="domain" description="DUF4931" evidence="3">
    <location>
        <begin position="135"/>
        <end position="254"/>
    </location>
</feature>
<evidence type="ECO:0000259" key="3">
    <source>
        <dbReference type="Pfam" id="PF20956"/>
    </source>
</evidence>
<dbReference type="InterPro" id="IPR001937">
    <property type="entry name" value="GalP_UDPtransf1"/>
</dbReference>
<comment type="caution">
    <text evidence="4">The sequence shown here is derived from an EMBL/GenBank/DDBJ whole genome shotgun (WGS) entry which is preliminary data.</text>
</comment>
<keyword evidence="4" id="KW-0808">Transferase</keyword>
<dbReference type="GO" id="GO:0008108">
    <property type="term" value="F:UDP-glucose:hexose-1-phosphate uridylyltransferase activity"/>
    <property type="evidence" value="ECO:0007669"/>
    <property type="project" value="InterPro"/>
</dbReference>
<protein>
    <recommendedName>
        <fullName evidence="1">Galactose-1-phosphate uridylyltransferase</fullName>
    </recommendedName>
</protein>
<evidence type="ECO:0000313" key="4">
    <source>
        <dbReference type="EMBL" id="KSU86952.1"/>
    </source>
</evidence>